<comment type="similarity">
    <text evidence="1">Belongs to the 'phage' integrase family.</text>
</comment>
<dbReference type="Gene3D" id="1.10.443.10">
    <property type="entry name" value="Intergrase catalytic core"/>
    <property type="match status" value="1"/>
</dbReference>
<reference evidence="8" key="1">
    <citation type="submission" date="2023-02" db="EMBL/GenBank/DDBJ databases">
        <title>Description of Herbaspirillum huttiense subsp. nephrolepsisexaltata and Herbaspirillum huttiense subsp. lycopersicon.</title>
        <authorList>
            <person name="Poudel M."/>
            <person name="Sharma A."/>
            <person name="Goss E."/>
            <person name="Tapia J.H."/>
            <person name="Harmon C.M."/>
            <person name="Jones J.B."/>
        </authorList>
    </citation>
    <scope>NUCLEOTIDE SEQUENCE</scope>
    <source>
        <strain evidence="8">NC40101</strain>
    </source>
</reference>
<evidence type="ECO:0000256" key="4">
    <source>
        <dbReference type="ARBA" id="ARBA00023172"/>
    </source>
</evidence>
<dbReference type="Pfam" id="PF00589">
    <property type="entry name" value="Phage_integrase"/>
    <property type="match status" value="1"/>
</dbReference>
<dbReference type="SUPFAM" id="SSF56349">
    <property type="entry name" value="DNA breaking-rejoining enzymes"/>
    <property type="match status" value="1"/>
</dbReference>
<dbReference type="InterPro" id="IPR002104">
    <property type="entry name" value="Integrase_catalytic"/>
</dbReference>
<dbReference type="PANTHER" id="PTHR30349:SF41">
    <property type="entry name" value="INTEGRASE_RECOMBINASE PROTEIN MJ0367-RELATED"/>
    <property type="match status" value="1"/>
</dbReference>
<dbReference type="AlphaFoldDB" id="A0AAE4GG77"/>
<dbReference type="InterPro" id="IPR013762">
    <property type="entry name" value="Integrase-like_cat_sf"/>
</dbReference>
<dbReference type="Gene3D" id="1.10.150.130">
    <property type="match status" value="1"/>
</dbReference>
<dbReference type="InterPro" id="IPR010998">
    <property type="entry name" value="Integrase_recombinase_N"/>
</dbReference>
<dbReference type="PROSITE" id="PS51900">
    <property type="entry name" value="CB"/>
    <property type="match status" value="1"/>
</dbReference>
<dbReference type="InterPro" id="IPR050090">
    <property type="entry name" value="Tyrosine_recombinase_XerCD"/>
</dbReference>
<comment type="caution">
    <text evidence="8">The sequence shown here is derived from an EMBL/GenBank/DDBJ whole genome shotgun (WGS) entry which is preliminary data.</text>
</comment>
<evidence type="ECO:0000313" key="8">
    <source>
        <dbReference type="EMBL" id="MDT0340869.1"/>
    </source>
</evidence>
<evidence type="ECO:0000256" key="3">
    <source>
        <dbReference type="ARBA" id="ARBA00023125"/>
    </source>
</evidence>
<keyword evidence="4" id="KW-0233">DNA recombination</keyword>
<dbReference type="Pfam" id="PF02899">
    <property type="entry name" value="Phage_int_SAM_1"/>
    <property type="match status" value="1"/>
</dbReference>
<dbReference type="GO" id="GO:0006310">
    <property type="term" value="P:DNA recombination"/>
    <property type="evidence" value="ECO:0007669"/>
    <property type="project" value="UniProtKB-KW"/>
</dbReference>
<evidence type="ECO:0000259" key="6">
    <source>
        <dbReference type="PROSITE" id="PS51898"/>
    </source>
</evidence>
<evidence type="ECO:0000256" key="2">
    <source>
        <dbReference type="ARBA" id="ARBA00022908"/>
    </source>
</evidence>
<dbReference type="GO" id="GO:0003677">
    <property type="term" value="F:DNA binding"/>
    <property type="evidence" value="ECO:0007669"/>
    <property type="project" value="UniProtKB-UniRule"/>
</dbReference>
<dbReference type="RefSeq" id="WP_310839158.1">
    <property type="nucleotide sequence ID" value="NZ_JAVLSM010000031.1"/>
</dbReference>
<dbReference type="PROSITE" id="PS51898">
    <property type="entry name" value="TYR_RECOMBINASE"/>
    <property type="match status" value="1"/>
</dbReference>
<name>A0AAE4GG77_9BURK</name>
<accession>A0AAE4GG77</accession>
<evidence type="ECO:0000259" key="7">
    <source>
        <dbReference type="PROSITE" id="PS51900"/>
    </source>
</evidence>
<proteinExistence type="inferred from homology"/>
<organism evidence="8">
    <name type="scientific">Herbaspirillum huttiense subsp. nephrolepidis</name>
    <dbReference type="NCBI Taxonomy" id="3075126"/>
    <lineage>
        <taxon>Bacteria</taxon>
        <taxon>Pseudomonadati</taxon>
        <taxon>Pseudomonadota</taxon>
        <taxon>Betaproteobacteria</taxon>
        <taxon>Burkholderiales</taxon>
        <taxon>Oxalobacteraceae</taxon>
        <taxon>Herbaspirillum</taxon>
    </lineage>
</organism>
<protein>
    <submittedName>
        <fullName evidence="8">Tyrosine-type recombinase/integrase</fullName>
    </submittedName>
</protein>
<keyword evidence="2" id="KW-0229">DNA integration</keyword>
<keyword evidence="3 5" id="KW-0238">DNA-binding</keyword>
<feature type="domain" description="Core-binding (CB)" evidence="7">
    <location>
        <begin position="161"/>
        <end position="257"/>
    </location>
</feature>
<dbReference type="InterPro" id="IPR044068">
    <property type="entry name" value="CB"/>
</dbReference>
<dbReference type="GO" id="GO:0015074">
    <property type="term" value="P:DNA integration"/>
    <property type="evidence" value="ECO:0007669"/>
    <property type="project" value="UniProtKB-KW"/>
</dbReference>
<feature type="domain" description="Tyr recombinase" evidence="6">
    <location>
        <begin position="285"/>
        <end position="489"/>
    </location>
</feature>
<evidence type="ECO:0000256" key="1">
    <source>
        <dbReference type="ARBA" id="ARBA00008857"/>
    </source>
</evidence>
<gene>
    <name evidence="8" type="ORF">RJN63_28855</name>
</gene>
<dbReference type="InterPro" id="IPR004107">
    <property type="entry name" value="Integrase_SAM-like_N"/>
</dbReference>
<dbReference type="InterPro" id="IPR011010">
    <property type="entry name" value="DNA_brk_join_enz"/>
</dbReference>
<evidence type="ECO:0000256" key="5">
    <source>
        <dbReference type="PROSITE-ProRule" id="PRU01248"/>
    </source>
</evidence>
<dbReference type="EMBL" id="JAVRAA010000029">
    <property type="protein sequence ID" value="MDT0340869.1"/>
    <property type="molecule type" value="Genomic_DNA"/>
</dbReference>
<dbReference type="PANTHER" id="PTHR30349">
    <property type="entry name" value="PHAGE INTEGRASE-RELATED"/>
    <property type="match status" value="1"/>
</dbReference>
<sequence>MTTIWIDHGVTPPVPVPTEVDAALAYLGHVLGHPCYERWTLSRMKRSFVSLGEAKKIKPTAFGLLLDHPEAVEWWERGRLRTAAIEDAPDPSKVLTALLHTHRRRFRPTDGIMPARSETVGDAGTWIARIESKQTAELMRWLARGGRFVNQQPGTNTLAVVEDLDALASFLRERASKSRHTLRAYASEMRRLVTWCRDRQLGPLSDLTRGDLLQYHRHLAQAHVTTDMAGSPTVKLPAPTTVSRAMATVASLYEYWHETGYLIANPAAKLVNGSQKRTGYSPQRFLPPALVTACDAWALTTVEKSEDITLLRRRAIWALYRFSGVRLAELAWSQDTGLPRIEAEASDRWTLHVHGKGDKLRSIPLPMACVRQLRAYRIARGLPGEPGAAESVPLIHGFKGGSLQESGLFDQVKSLFCEVAKQIEHQDPGQAALLRAASPHWLRHTYAKSLVVDHKVPLPAAQMLLGHASVETTAAYAKTDLSQLREFVDESFTVDE</sequence>